<proteinExistence type="predicted"/>
<sequence>MKVSIIIPIYNVADYIERSLESALDQTYKDIEVVLVDDCGTDNSMEVAQTLLKTHPRASVASIIVHEKNRGLSAARNTGVEHANGDYVYFLDSDDEMHPNCIELLMEPVADMKPDFVIADYEVKGTDTPYPPLRLARGPLRSNERVLMSYLNEDWYMMAWNKLVKRQFLNSHQLTFKEGLLHEDNLWSFQLACLAESAFVVSDTTYIYHIQESSITQKPTLKNFKSYLRIIDNMEAFIEQDSKLKSMFEVYQFKERLKSFFFFRTISSDIDERFKIAAYKHLRKDTYKGALLYLSQHKFLKSKVRIKFHSRLVMHYLMPVDRGYQNYKKLVTDIYGGES</sequence>
<dbReference type="Proteomes" id="UP001580928">
    <property type="component" value="Unassembled WGS sequence"/>
</dbReference>
<dbReference type="EC" id="2.4.-.-" evidence="2"/>
<feature type="domain" description="Glycosyltransferase 2-like" evidence="1">
    <location>
        <begin position="4"/>
        <end position="155"/>
    </location>
</feature>
<evidence type="ECO:0000313" key="2">
    <source>
        <dbReference type="EMBL" id="MFB5946573.1"/>
    </source>
</evidence>
<keyword evidence="2" id="KW-0328">Glycosyltransferase</keyword>
<dbReference type="CDD" id="cd00761">
    <property type="entry name" value="Glyco_tranf_GTA_type"/>
    <property type="match status" value="1"/>
</dbReference>
<dbReference type="InterPro" id="IPR001173">
    <property type="entry name" value="Glyco_trans_2-like"/>
</dbReference>
<protein>
    <submittedName>
        <fullName evidence="2">Glycosyltransferase family 2 protein</fullName>
        <ecNumber evidence="2">2.4.-.-</ecNumber>
    </submittedName>
</protein>
<organism evidence="2 3">
    <name type="scientific">Albibacterium profundi</name>
    <dbReference type="NCBI Taxonomy" id="3134906"/>
    <lineage>
        <taxon>Bacteria</taxon>
        <taxon>Pseudomonadati</taxon>
        <taxon>Bacteroidota</taxon>
        <taxon>Sphingobacteriia</taxon>
        <taxon>Sphingobacteriales</taxon>
        <taxon>Sphingobacteriaceae</taxon>
        <taxon>Albibacterium</taxon>
    </lineage>
</organism>
<evidence type="ECO:0000259" key="1">
    <source>
        <dbReference type="Pfam" id="PF00535"/>
    </source>
</evidence>
<reference evidence="2 3" key="1">
    <citation type="submission" date="2024-04" db="EMBL/GenBank/DDBJ databases">
        <title>Albibacterium profundi sp. nov., isolated from sediment of the Challenger Deep of Mariana Trench.</title>
        <authorList>
            <person name="Wang Y."/>
        </authorList>
    </citation>
    <scope>NUCLEOTIDE SEQUENCE [LARGE SCALE GENOMIC DNA]</scope>
    <source>
        <strain evidence="2 3">RHL897</strain>
    </source>
</reference>
<dbReference type="EMBL" id="JBBVGT010000003">
    <property type="protein sequence ID" value="MFB5946573.1"/>
    <property type="molecule type" value="Genomic_DNA"/>
</dbReference>
<evidence type="ECO:0000313" key="3">
    <source>
        <dbReference type="Proteomes" id="UP001580928"/>
    </source>
</evidence>
<gene>
    <name evidence="2" type="ORF">WKR92_12115</name>
</gene>
<dbReference type="PANTHER" id="PTHR22916">
    <property type="entry name" value="GLYCOSYLTRANSFERASE"/>
    <property type="match status" value="1"/>
</dbReference>
<keyword evidence="3" id="KW-1185">Reference proteome</keyword>
<keyword evidence="2" id="KW-0808">Transferase</keyword>
<dbReference type="Gene3D" id="3.90.550.10">
    <property type="entry name" value="Spore Coat Polysaccharide Biosynthesis Protein SpsA, Chain A"/>
    <property type="match status" value="1"/>
</dbReference>
<dbReference type="Pfam" id="PF00535">
    <property type="entry name" value="Glycos_transf_2"/>
    <property type="match status" value="1"/>
</dbReference>
<comment type="caution">
    <text evidence="2">The sequence shown here is derived from an EMBL/GenBank/DDBJ whole genome shotgun (WGS) entry which is preliminary data.</text>
</comment>
<name>A0ABV5CG83_9SPHI</name>
<dbReference type="GO" id="GO:0016757">
    <property type="term" value="F:glycosyltransferase activity"/>
    <property type="evidence" value="ECO:0007669"/>
    <property type="project" value="UniProtKB-KW"/>
</dbReference>
<dbReference type="RefSeq" id="WP_375558102.1">
    <property type="nucleotide sequence ID" value="NZ_JBBVGT010000003.1"/>
</dbReference>
<dbReference type="InterPro" id="IPR029044">
    <property type="entry name" value="Nucleotide-diphossugar_trans"/>
</dbReference>
<dbReference type="SUPFAM" id="SSF53448">
    <property type="entry name" value="Nucleotide-diphospho-sugar transferases"/>
    <property type="match status" value="1"/>
</dbReference>
<accession>A0ABV5CG83</accession>
<dbReference type="PANTHER" id="PTHR22916:SF3">
    <property type="entry name" value="UDP-GLCNAC:BETAGAL BETA-1,3-N-ACETYLGLUCOSAMINYLTRANSFERASE-LIKE PROTEIN 1"/>
    <property type="match status" value="1"/>
</dbReference>